<dbReference type="Proteomes" id="UP000297951">
    <property type="component" value="Unassembled WGS sequence"/>
</dbReference>
<organism evidence="2 3">
    <name type="scientific">Rothia nasimurium</name>
    <dbReference type="NCBI Taxonomy" id="85336"/>
    <lineage>
        <taxon>Bacteria</taxon>
        <taxon>Bacillati</taxon>
        <taxon>Actinomycetota</taxon>
        <taxon>Actinomycetes</taxon>
        <taxon>Micrococcales</taxon>
        <taxon>Micrococcaceae</taxon>
        <taxon>Rothia</taxon>
    </lineage>
</organism>
<keyword evidence="1" id="KW-0812">Transmembrane</keyword>
<evidence type="ECO:0000313" key="2">
    <source>
        <dbReference type="EMBL" id="TFU19441.1"/>
    </source>
</evidence>
<sequence length="91" mass="10302">MTPIEIIQLILALLTLAAISAMFLTLVAASRRLRRGLSQYREKLTRNLQEAESQAWEEGFTQGAAYYYEGNSKPTDFTETAHTLNPHKETN</sequence>
<gene>
    <name evidence="2" type="ORF">E4U03_12420</name>
</gene>
<name>A0A4Y9F001_9MICC</name>
<reference evidence="2 3" key="1">
    <citation type="submission" date="2019-03" db="EMBL/GenBank/DDBJ databases">
        <title>Diversity of the mouse oral microbiome.</title>
        <authorList>
            <person name="Joseph S."/>
            <person name="Aduse-Opoku J."/>
            <person name="Curtis M."/>
            <person name="Wade W."/>
            <person name="Hashim A."/>
        </authorList>
    </citation>
    <scope>NUCLEOTIDE SEQUENCE [LARGE SCALE GENOMIC DNA]</scope>
    <source>
        <strain evidence="3">irhom_31</strain>
    </source>
</reference>
<dbReference type="RefSeq" id="WP_135014034.1">
    <property type="nucleotide sequence ID" value="NZ_JADGLK010000084.1"/>
</dbReference>
<dbReference type="AlphaFoldDB" id="A0A4Y9F001"/>
<protein>
    <submittedName>
        <fullName evidence="2">Uncharacterized protein</fullName>
    </submittedName>
</protein>
<evidence type="ECO:0000256" key="1">
    <source>
        <dbReference type="SAM" id="Phobius"/>
    </source>
</evidence>
<feature type="transmembrane region" description="Helical" evidence="1">
    <location>
        <begin position="6"/>
        <end position="29"/>
    </location>
</feature>
<proteinExistence type="predicted"/>
<accession>A0A4Y9F001</accession>
<keyword evidence="1" id="KW-0472">Membrane</keyword>
<keyword evidence="1" id="KW-1133">Transmembrane helix</keyword>
<comment type="caution">
    <text evidence="2">The sequence shown here is derived from an EMBL/GenBank/DDBJ whole genome shotgun (WGS) entry which is preliminary data.</text>
</comment>
<dbReference type="EMBL" id="SPQC01000084">
    <property type="protein sequence ID" value="TFU19441.1"/>
    <property type="molecule type" value="Genomic_DNA"/>
</dbReference>
<evidence type="ECO:0000313" key="3">
    <source>
        <dbReference type="Proteomes" id="UP000297951"/>
    </source>
</evidence>